<dbReference type="SUPFAM" id="SSF47986">
    <property type="entry name" value="DEATH domain"/>
    <property type="match status" value="1"/>
</dbReference>
<gene>
    <name evidence="9" type="ORF">XNOV1_A011716</name>
</gene>
<dbReference type="GO" id="GO:0045087">
    <property type="term" value="P:innate immune response"/>
    <property type="evidence" value="ECO:0007669"/>
    <property type="project" value="UniProtKB-KW"/>
</dbReference>
<feature type="compositionally biased region" description="Basic and acidic residues" evidence="6">
    <location>
        <begin position="1"/>
        <end position="14"/>
    </location>
</feature>
<evidence type="ECO:0000259" key="7">
    <source>
        <dbReference type="PROSITE" id="PS50209"/>
    </source>
</evidence>
<comment type="subcellular location">
    <subcellularLocation>
        <location evidence="1">Cytoplasm</location>
        <location evidence="1">Cytosol</location>
    </subcellularLocation>
</comment>
<evidence type="ECO:0000259" key="8">
    <source>
        <dbReference type="PROSITE" id="PS51830"/>
    </source>
</evidence>
<feature type="region of interest" description="Disordered" evidence="6">
    <location>
        <begin position="1"/>
        <end position="20"/>
    </location>
</feature>
<organism evidence="9 10">
    <name type="scientific">Xyrichtys novacula</name>
    <name type="common">Pearly razorfish</name>
    <name type="synonym">Hemipteronotus novacula</name>
    <dbReference type="NCBI Taxonomy" id="13765"/>
    <lineage>
        <taxon>Eukaryota</taxon>
        <taxon>Metazoa</taxon>
        <taxon>Chordata</taxon>
        <taxon>Craniata</taxon>
        <taxon>Vertebrata</taxon>
        <taxon>Euteleostomi</taxon>
        <taxon>Actinopterygii</taxon>
        <taxon>Neopterygii</taxon>
        <taxon>Teleostei</taxon>
        <taxon>Neoteleostei</taxon>
        <taxon>Acanthomorphata</taxon>
        <taxon>Eupercaria</taxon>
        <taxon>Labriformes</taxon>
        <taxon>Labridae</taxon>
        <taxon>Xyrichtys</taxon>
    </lineage>
</organism>
<evidence type="ECO:0000256" key="5">
    <source>
        <dbReference type="ARBA" id="ARBA00023198"/>
    </source>
</evidence>
<evidence type="ECO:0000256" key="2">
    <source>
        <dbReference type="ARBA" id="ARBA00022490"/>
    </source>
</evidence>
<feature type="region of interest" description="Disordered" evidence="6">
    <location>
        <begin position="32"/>
        <end position="140"/>
    </location>
</feature>
<dbReference type="EMBL" id="OY660883">
    <property type="protein sequence ID" value="CAJ1081821.1"/>
    <property type="molecule type" value="Genomic_DNA"/>
</dbReference>
<dbReference type="Proteomes" id="UP001178508">
    <property type="component" value="Chromosome 20"/>
</dbReference>
<sequence>MASAGEMDRTERRASCFSTATRRIRNVLSRICRDNSSSSQVYMNARSPVKSGSQPHPPSGLRNSVEEDSEAQFSDKGGGLQPLIDVSSSIKDSNHPEPSEDEHPNLRTKRSNSEDSPTERRRKWIHARSKSESGYLSDAQDLDEADTPVSWSVASPLLTCCQIQTCSSGCARNERVCGSLLRFNISRSLSHMTSAKDKTPTRAHSLPKLQLKSSFEQFTPNVTADEDHETYRFQSSCSGLYQCRVTGLLFLMEREGEVVYRTLSWDRRLLSQHHKQPAGPLFDIKCEQQSVCQLHLPHCEIRSTGGAEFLSVAHMDEEEGIEFIAPQKITETHVVINISGVSAFGNVKDEDSPPDPVQALVLLFYRPPSNPDPTSLLNVMVLPRNVAFRDVLRYRKKLDGEECYIETSPHCKLIPQQEYSLSICPEDDSVLVEPTTAEFDSDNYDNYFPSFQVFLERTLKHMKLVLRDTNSSHSVWERRVCLSSSGVLRSCGQSALNLPLDQRLFDIRSSFIEGVSGPVLQTLLDKLSEKTVMTDCERESADELRNRREKARFVIDTVRKKGEAASSEMIEALCELDPFLCEHLDLN</sequence>
<dbReference type="GO" id="GO:0042981">
    <property type="term" value="P:regulation of apoptotic process"/>
    <property type="evidence" value="ECO:0007669"/>
    <property type="project" value="InterPro"/>
</dbReference>
<dbReference type="Pfam" id="PF23679">
    <property type="entry name" value="UPA-FIIND"/>
    <property type="match status" value="1"/>
</dbReference>
<feature type="compositionally biased region" description="Basic and acidic residues" evidence="6">
    <location>
        <begin position="92"/>
        <end position="119"/>
    </location>
</feature>
<evidence type="ECO:0000256" key="1">
    <source>
        <dbReference type="ARBA" id="ARBA00004514"/>
    </source>
</evidence>
<keyword evidence="10" id="KW-1185">Reference proteome</keyword>
<dbReference type="GO" id="GO:0006954">
    <property type="term" value="P:inflammatory response"/>
    <property type="evidence" value="ECO:0007669"/>
    <property type="project" value="UniProtKB-KW"/>
</dbReference>
<keyword evidence="3" id="KW-0399">Innate immunity</keyword>
<dbReference type="AlphaFoldDB" id="A0AAV1H8R3"/>
<evidence type="ECO:0000256" key="6">
    <source>
        <dbReference type="SAM" id="MobiDB-lite"/>
    </source>
</evidence>
<proteinExistence type="predicted"/>
<feature type="domain" description="CARD" evidence="7">
    <location>
        <begin position="496"/>
        <end position="587"/>
    </location>
</feature>
<dbReference type="Pfam" id="PF13553">
    <property type="entry name" value="FIIND"/>
    <property type="match status" value="1"/>
</dbReference>
<dbReference type="InterPro" id="IPR051249">
    <property type="entry name" value="NLRP_Inflammasome"/>
</dbReference>
<reference evidence="9" key="1">
    <citation type="submission" date="2023-08" db="EMBL/GenBank/DDBJ databases">
        <authorList>
            <person name="Alioto T."/>
            <person name="Alioto T."/>
            <person name="Gomez Garrido J."/>
        </authorList>
    </citation>
    <scope>NUCLEOTIDE SEQUENCE</scope>
</reference>
<keyword evidence="4" id="KW-0391">Immunity</keyword>
<dbReference type="GO" id="GO:0005829">
    <property type="term" value="C:cytosol"/>
    <property type="evidence" value="ECO:0007669"/>
    <property type="project" value="UniProtKB-SubCell"/>
</dbReference>
<dbReference type="Pfam" id="PF00619">
    <property type="entry name" value="CARD"/>
    <property type="match status" value="1"/>
</dbReference>
<dbReference type="PROSITE" id="PS50209">
    <property type="entry name" value="CARD"/>
    <property type="match status" value="1"/>
</dbReference>
<dbReference type="PANTHER" id="PTHR46985:SF2">
    <property type="entry name" value="APOPTOSIS-ASSOCIATED SPECK-LIKE PROTEIN CONTAINING A CARD"/>
    <property type="match status" value="1"/>
</dbReference>
<dbReference type="InterPro" id="IPR025307">
    <property type="entry name" value="FIIND_dom"/>
</dbReference>
<accession>A0AAV1H8R3</accession>
<evidence type="ECO:0000313" key="10">
    <source>
        <dbReference type="Proteomes" id="UP001178508"/>
    </source>
</evidence>
<dbReference type="PROSITE" id="PS51830">
    <property type="entry name" value="FIIND"/>
    <property type="match status" value="1"/>
</dbReference>
<dbReference type="InterPro" id="IPR011029">
    <property type="entry name" value="DEATH-like_dom_sf"/>
</dbReference>
<feature type="domain" description="FIIND" evidence="8">
    <location>
        <begin position="212"/>
        <end position="494"/>
    </location>
</feature>
<evidence type="ECO:0000256" key="3">
    <source>
        <dbReference type="ARBA" id="ARBA00022588"/>
    </source>
</evidence>
<evidence type="ECO:0000313" key="9">
    <source>
        <dbReference type="EMBL" id="CAJ1081821.1"/>
    </source>
</evidence>
<dbReference type="Gene3D" id="1.10.533.10">
    <property type="entry name" value="Death Domain, Fas"/>
    <property type="match status" value="1"/>
</dbReference>
<evidence type="ECO:0000256" key="4">
    <source>
        <dbReference type="ARBA" id="ARBA00022859"/>
    </source>
</evidence>
<keyword evidence="2" id="KW-0963">Cytoplasm</keyword>
<dbReference type="InterPro" id="IPR001315">
    <property type="entry name" value="CARD"/>
</dbReference>
<keyword evidence="5" id="KW-0395">Inflammatory response</keyword>
<dbReference type="PANTHER" id="PTHR46985">
    <property type="entry name" value="NACHT, LRR AND PYD DOMAINS-CONTAINING PROTEIN 1"/>
    <property type="match status" value="1"/>
</dbReference>
<protein>
    <submittedName>
        <fullName evidence="9">NACHT, LRR and PYD domains-containing protein 1b allele 3-like</fullName>
    </submittedName>
</protein>
<name>A0AAV1H8R3_XYRNO</name>